<feature type="chain" id="PRO_5045744204" evidence="1">
    <location>
        <begin position="27"/>
        <end position="239"/>
    </location>
</feature>
<sequence>MKKKILASIVATSLLTSAFAPTLIFAESLSPISQSQLEEAQSRMIKTTATGGIELDQKFIDETNILNDYITKGPDGLLHIDPKAREKVSNYSYILIENGINILNESLKSNKTIIQNNLVIANPNATDNNSVQLRSAFANTYWWGVAITMNQRDTELFAYQMKQFKEGFATEAAIAGVIGGIIGGPAAWSASAAGAIMALGYSLVANSLEAHNNPNGVTLNIHWLPLPYYEVTENSKKPY</sequence>
<evidence type="ECO:0000256" key="1">
    <source>
        <dbReference type="SAM" id="SignalP"/>
    </source>
</evidence>
<keyword evidence="1" id="KW-0732">Signal</keyword>
<dbReference type="RefSeq" id="WP_213431341.1">
    <property type="nucleotide sequence ID" value="NZ_AP031286.1"/>
</dbReference>
<keyword evidence="3" id="KW-1185">Reference proteome</keyword>
<reference evidence="2" key="1">
    <citation type="submission" date="2022-06" db="EMBL/GenBank/DDBJ databases">
        <authorList>
            <person name="Dietemann V."/>
            <person name="Ory F."/>
            <person name="Dainat B."/>
            <person name="Oberhansli S."/>
        </authorList>
    </citation>
    <scope>NUCLEOTIDE SEQUENCE</scope>
    <source>
        <strain evidence="2">Ena-SAMPLE-TAB-26-04-2022-14:26:32:270-5432</strain>
    </source>
</reference>
<evidence type="ECO:0000313" key="2">
    <source>
        <dbReference type="EMBL" id="CAH8249154.1"/>
    </source>
</evidence>
<evidence type="ECO:0000313" key="3">
    <source>
        <dbReference type="Proteomes" id="UP001154322"/>
    </source>
</evidence>
<accession>A0ABN8UDC9</accession>
<proteinExistence type="predicted"/>
<name>A0ABN8UDC9_9BACL</name>
<dbReference type="Proteomes" id="UP001154322">
    <property type="component" value="Unassembled WGS sequence"/>
</dbReference>
<protein>
    <submittedName>
        <fullName evidence="2">Uncharacterized protein</fullName>
    </submittedName>
</protein>
<organism evidence="2 3">
    <name type="scientific">Paenibacillus melissococcoides</name>
    <dbReference type="NCBI Taxonomy" id="2912268"/>
    <lineage>
        <taxon>Bacteria</taxon>
        <taxon>Bacillati</taxon>
        <taxon>Bacillota</taxon>
        <taxon>Bacilli</taxon>
        <taxon>Bacillales</taxon>
        <taxon>Paenibacillaceae</taxon>
        <taxon>Paenibacillus</taxon>
    </lineage>
</organism>
<comment type="caution">
    <text evidence="2">The sequence shown here is derived from an EMBL/GenBank/DDBJ whole genome shotgun (WGS) entry which is preliminary data.</text>
</comment>
<gene>
    <name evidence="2" type="ORF">WJ0W_006340</name>
</gene>
<feature type="signal peptide" evidence="1">
    <location>
        <begin position="1"/>
        <end position="26"/>
    </location>
</feature>
<dbReference type="EMBL" id="CALYLO010000014">
    <property type="protein sequence ID" value="CAH8249154.1"/>
    <property type="molecule type" value="Genomic_DNA"/>
</dbReference>